<evidence type="ECO:0000313" key="1">
    <source>
        <dbReference type="EMBL" id="SMX42011.1"/>
    </source>
</evidence>
<sequence>MSEFDRISILNAARCLLEDRKFKNDVVLPLASREYIEAVDALNPLLLVISRGEINARGRFARVRVDHPIFYEEPNSSQLRRLSLKLRQSDQIILGNGAELEPSDIPNVSWWLEGVVWEKSILWVSNPEHFDEERRRRLKVEQTVETVPERPDEFEELTCFVDVTLSLDDVMRWAKSHGVNNSPKVGHNKGKAGAKPSEDWPKIEKFLMDEIETGTTWKSWNDVWFKLQGLLKDPEASNGSAQPYQKLTRHLKVHNSDLLEMLKQRIETVKTTL</sequence>
<dbReference type="OrthoDB" id="10004791at2"/>
<protein>
    <submittedName>
        <fullName evidence="1">Uncharacterized protein</fullName>
    </submittedName>
</protein>
<accession>A0A238KGV5</accession>
<name>A0A238KGV5_9RHOB</name>
<gene>
    <name evidence="1" type="ORF">PEV8663_02398</name>
</gene>
<dbReference type="EMBL" id="FXYH01000007">
    <property type="protein sequence ID" value="SMX42011.1"/>
    <property type="molecule type" value="Genomic_DNA"/>
</dbReference>
<proteinExistence type="predicted"/>
<evidence type="ECO:0000313" key="2">
    <source>
        <dbReference type="Proteomes" id="UP000220836"/>
    </source>
</evidence>
<organism evidence="1 2">
    <name type="scientific">Pelagimonas varians</name>
    <dbReference type="NCBI Taxonomy" id="696760"/>
    <lineage>
        <taxon>Bacteria</taxon>
        <taxon>Pseudomonadati</taxon>
        <taxon>Pseudomonadota</taxon>
        <taxon>Alphaproteobacteria</taxon>
        <taxon>Rhodobacterales</taxon>
        <taxon>Roseobacteraceae</taxon>
        <taxon>Pelagimonas</taxon>
    </lineage>
</organism>
<reference evidence="1 2" key="1">
    <citation type="submission" date="2017-05" db="EMBL/GenBank/DDBJ databases">
        <authorList>
            <person name="Song R."/>
            <person name="Chenine A.L."/>
            <person name="Ruprecht R.M."/>
        </authorList>
    </citation>
    <scope>NUCLEOTIDE SEQUENCE [LARGE SCALE GENOMIC DNA]</scope>
    <source>
        <strain evidence="1 2">CECT 8663</strain>
    </source>
</reference>
<dbReference type="RefSeq" id="WP_097804879.1">
    <property type="nucleotide sequence ID" value="NZ_FXYH01000007.1"/>
</dbReference>
<dbReference type="AlphaFoldDB" id="A0A238KGV5"/>
<dbReference type="Proteomes" id="UP000220836">
    <property type="component" value="Unassembled WGS sequence"/>
</dbReference>
<keyword evidence="2" id="KW-1185">Reference proteome</keyword>